<dbReference type="EMBL" id="NNRN01000029">
    <property type="protein sequence ID" value="OYR32425.1"/>
    <property type="molecule type" value="Genomic_DNA"/>
</dbReference>
<accession>A0A256GYX4</accession>
<protein>
    <submittedName>
        <fullName evidence="2">Uncharacterized protein</fullName>
    </submittedName>
</protein>
<sequence>MRKQPYRLCQNLLTVLLASTIARPDAANWIVAYAVLALGVGLGMFLKAAGEDTLSHN</sequence>
<proteinExistence type="predicted"/>
<gene>
    <name evidence="2" type="ORF">CES86_0081</name>
</gene>
<dbReference type="RefSeq" id="WP_167387084.1">
    <property type="nucleotide sequence ID" value="NZ_JBHEEP010000007.1"/>
</dbReference>
<reference evidence="2 3" key="1">
    <citation type="submission" date="2017-07" db="EMBL/GenBank/DDBJ databases">
        <title>Draft genome of Ochrobactrum lupini type strain LUP21.</title>
        <authorList>
            <person name="Krzyzanowska D.M."/>
            <person name="Jafra S."/>
        </authorList>
    </citation>
    <scope>NUCLEOTIDE SEQUENCE [LARGE SCALE GENOMIC DNA]</scope>
    <source>
        <strain evidence="2 3">LUP21</strain>
    </source>
</reference>
<dbReference type="Proteomes" id="UP000216363">
    <property type="component" value="Unassembled WGS sequence"/>
</dbReference>
<evidence type="ECO:0000313" key="3">
    <source>
        <dbReference type="Proteomes" id="UP000216363"/>
    </source>
</evidence>
<keyword evidence="1" id="KW-0472">Membrane</keyword>
<dbReference type="AlphaFoldDB" id="A0A256GYX4"/>
<evidence type="ECO:0000313" key="2">
    <source>
        <dbReference type="EMBL" id="OYR32425.1"/>
    </source>
</evidence>
<keyword evidence="1" id="KW-0812">Transmembrane</keyword>
<organism evidence="2 3">
    <name type="scientific">Brucella lupini</name>
    <dbReference type="NCBI Taxonomy" id="255457"/>
    <lineage>
        <taxon>Bacteria</taxon>
        <taxon>Pseudomonadati</taxon>
        <taxon>Pseudomonadota</taxon>
        <taxon>Alphaproteobacteria</taxon>
        <taxon>Hyphomicrobiales</taxon>
        <taxon>Brucellaceae</taxon>
        <taxon>Brucella/Ochrobactrum group</taxon>
        <taxon>Brucella</taxon>
    </lineage>
</organism>
<comment type="caution">
    <text evidence="2">The sequence shown here is derived from an EMBL/GenBank/DDBJ whole genome shotgun (WGS) entry which is preliminary data.</text>
</comment>
<evidence type="ECO:0000256" key="1">
    <source>
        <dbReference type="SAM" id="Phobius"/>
    </source>
</evidence>
<keyword evidence="1" id="KW-1133">Transmembrane helix</keyword>
<feature type="transmembrane region" description="Helical" evidence="1">
    <location>
        <begin position="32"/>
        <end position="50"/>
    </location>
</feature>
<name>A0A256GYX4_9HYPH</name>